<name>A0AA88ABE1_FICCA</name>
<accession>A0AA88ABE1</accession>
<proteinExistence type="predicted"/>
<dbReference type="Proteomes" id="UP001187192">
    <property type="component" value="Unassembled WGS sequence"/>
</dbReference>
<sequence>MFSIEDLFHPYLPLPVIIRSNIHIVRADSLVSGSKVDQVGSVMECNKAVGRAKRLVGLLAWQAMIVLLFSYSDSRETFIAALSIGLDMGLCKIGNPGKNCERCSVYDRADLSDCERDCTSN</sequence>
<evidence type="ECO:0000313" key="1">
    <source>
        <dbReference type="EMBL" id="GMN48675.1"/>
    </source>
</evidence>
<dbReference type="EMBL" id="BTGU01000029">
    <property type="protein sequence ID" value="GMN48675.1"/>
    <property type="molecule type" value="Genomic_DNA"/>
</dbReference>
<dbReference type="AlphaFoldDB" id="A0AA88ABE1"/>
<gene>
    <name evidence="1" type="ORF">TIFTF001_017846</name>
</gene>
<comment type="caution">
    <text evidence="1">The sequence shown here is derived from an EMBL/GenBank/DDBJ whole genome shotgun (WGS) entry which is preliminary data.</text>
</comment>
<reference evidence="1" key="1">
    <citation type="submission" date="2023-07" db="EMBL/GenBank/DDBJ databases">
        <title>draft genome sequence of fig (Ficus carica).</title>
        <authorList>
            <person name="Takahashi T."/>
            <person name="Nishimura K."/>
        </authorList>
    </citation>
    <scope>NUCLEOTIDE SEQUENCE</scope>
</reference>
<organism evidence="1 2">
    <name type="scientific">Ficus carica</name>
    <name type="common">Common fig</name>
    <dbReference type="NCBI Taxonomy" id="3494"/>
    <lineage>
        <taxon>Eukaryota</taxon>
        <taxon>Viridiplantae</taxon>
        <taxon>Streptophyta</taxon>
        <taxon>Embryophyta</taxon>
        <taxon>Tracheophyta</taxon>
        <taxon>Spermatophyta</taxon>
        <taxon>Magnoliopsida</taxon>
        <taxon>eudicotyledons</taxon>
        <taxon>Gunneridae</taxon>
        <taxon>Pentapetalae</taxon>
        <taxon>rosids</taxon>
        <taxon>fabids</taxon>
        <taxon>Rosales</taxon>
        <taxon>Moraceae</taxon>
        <taxon>Ficeae</taxon>
        <taxon>Ficus</taxon>
    </lineage>
</organism>
<protein>
    <submittedName>
        <fullName evidence="1">Uncharacterized protein</fullName>
    </submittedName>
</protein>
<evidence type="ECO:0000313" key="2">
    <source>
        <dbReference type="Proteomes" id="UP001187192"/>
    </source>
</evidence>
<keyword evidence="2" id="KW-1185">Reference proteome</keyword>
<dbReference type="Gramene" id="FCD_00019729-RA">
    <property type="protein sequence ID" value="FCD_00019729-RA:cds"/>
    <property type="gene ID" value="FCD_00019729"/>
</dbReference>